<proteinExistence type="predicted"/>
<evidence type="ECO:0000256" key="1">
    <source>
        <dbReference type="SAM" id="MobiDB-lite"/>
    </source>
</evidence>
<dbReference type="Proteomes" id="UP000823775">
    <property type="component" value="Unassembled WGS sequence"/>
</dbReference>
<feature type="non-terminal residue" evidence="2">
    <location>
        <position position="53"/>
    </location>
</feature>
<accession>A0ABS8Y2L6</accession>
<protein>
    <submittedName>
        <fullName evidence="2">Uncharacterized protein</fullName>
    </submittedName>
</protein>
<keyword evidence="3" id="KW-1185">Reference proteome</keyword>
<feature type="compositionally biased region" description="Basic and acidic residues" evidence="1">
    <location>
        <begin position="11"/>
        <end position="24"/>
    </location>
</feature>
<name>A0ABS8Y2L6_DATST</name>
<dbReference type="EMBL" id="JACEIK010019730">
    <property type="protein sequence ID" value="MCE5166173.1"/>
    <property type="molecule type" value="Genomic_DNA"/>
</dbReference>
<evidence type="ECO:0000313" key="2">
    <source>
        <dbReference type="EMBL" id="MCE5166173.1"/>
    </source>
</evidence>
<reference evidence="2 3" key="1">
    <citation type="journal article" date="2021" name="BMC Genomics">
        <title>Datura genome reveals duplications of psychoactive alkaloid biosynthetic genes and high mutation rate following tissue culture.</title>
        <authorList>
            <person name="Rajewski A."/>
            <person name="Carter-House D."/>
            <person name="Stajich J."/>
            <person name="Litt A."/>
        </authorList>
    </citation>
    <scope>NUCLEOTIDE SEQUENCE [LARGE SCALE GENOMIC DNA]</scope>
    <source>
        <strain evidence="2">AR-01</strain>
    </source>
</reference>
<feature type="compositionally biased region" description="Basic residues" evidence="1">
    <location>
        <begin position="1"/>
        <end position="10"/>
    </location>
</feature>
<organism evidence="2 3">
    <name type="scientific">Datura stramonium</name>
    <name type="common">Jimsonweed</name>
    <name type="synonym">Common thornapple</name>
    <dbReference type="NCBI Taxonomy" id="4076"/>
    <lineage>
        <taxon>Eukaryota</taxon>
        <taxon>Viridiplantae</taxon>
        <taxon>Streptophyta</taxon>
        <taxon>Embryophyta</taxon>
        <taxon>Tracheophyta</taxon>
        <taxon>Spermatophyta</taxon>
        <taxon>Magnoliopsida</taxon>
        <taxon>eudicotyledons</taxon>
        <taxon>Gunneridae</taxon>
        <taxon>Pentapetalae</taxon>
        <taxon>asterids</taxon>
        <taxon>lamiids</taxon>
        <taxon>Solanales</taxon>
        <taxon>Solanaceae</taxon>
        <taxon>Solanoideae</taxon>
        <taxon>Datureae</taxon>
        <taxon>Datura</taxon>
    </lineage>
</organism>
<gene>
    <name evidence="2" type="ORF">HAX54_015330</name>
</gene>
<evidence type="ECO:0000313" key="3">
    <source>
        <dbReference type="Proteomes" id="UP000823775"/>
    </source>
</evidence>
<comment type="caution">
    <text evidence="2">The sequence shown here is derived from an EMBL/GenBank/DDBJ whole genome shotgun (WGS) entry which is preliminary data.</text>
</comment>
<sequence length="53" mass="6405">MAASRKVRVREKRDERQRGPQREESWWPERRLVELADCPWLEKGEKRGRDANG</sequence>
<feature type="region of interest" description="Disordered" evidence="1">
    <location>
        <begin position="1"/>
        <end position="24"/>
    </location>
</feature>